<sequence length="68" mass="7802">MIPCDVTACRGDYKRTVLWFLRVVNVDPLESVDRLRSPLECESLHGVLSAVSYWTQKNSFFSVTFCKS</sequence>
<organism evidence="1 2">
    <name type="scientific">Araneus ventricosus</name>
    <name type="common">Orbweaver spider</name>
    <name type="synonym">Epeira ventricosa</name>
    <dbReference type="NCBI Taxonomy" id="182803"/>
    <lineage>
        <taxon>Eukaryota</taxon>
        <taxon>Metazoa</taxon>
        <taxon>Ecdysozoa</taxon>
        <taxon>Arthropoda</taxon>
        <taxon>Chelicerata</taxon>
        <taxon>Arachnida</taxon>
        <taxon>Araneae</taxon>
        <taxon>Araneomorphae</taxon>
        <taxon>Entelegynae</taxon>
        <taxon>Araneoidea</taxon>
        <taxon>Araneidae</taxon>
        <taxon>Araneus</taxon>
    </lineage>
</organism>
<dbReference type="EMBL" id="BGPR01000920">
    <property type="protein sequence ID" value="GBM40161.1"/>
    <property type="molecule type" value="Genomic_DNA"/>
</dbReference>
<reference evidence="1 2" key="1">
    <citation type="journal article" date="2019" name="Sci. Rep.">
        <title>Orb-weaving spider Araneus ventricosus genome elucidates the spidroin gene catalogue.</title>
        <authorList>
            <person name="Kono N."/>
            <person name="Nakamura H."/>
            <person name="Ohtoshi R."/>
            <person name="Moran D.A.P."/>
            <person name="Shinohara A."/>
            <person name="Yoshida Y."/>
            <person name="Fujiwara M."/>
            <person name="Mori M."/>
            <person name="Tomita M."/>
            <person name="Arakawa K."/>
        </authorList>
    </citation>
    <scope>NUCLEOTIDE SEQUENCE [LARGE SCALE GENOMIC DNA]</scope>
</reference>
<comment type="caution">
    <text evidence="1">The sequence shown here is derived from an EMBL/GenBank/DDBJ whole genome shotgun (WGS) entry which is preliminary data.</text>
</comment>
<protein>
    <submittedName>
        <fullName evidence="1">Uncharacterized protein</fullName>
    </submittedName>
</protein>
<keyword evidence="2" id="KW-1185">Reference proteome</keyword>
<dbReference type="AlphaFoldDB" id="A0A4Y2FG04"/>
<accession>A0A4Y2FG04</accession>
<evidence type="ECO:0000313" key="1">
    <source>
        <dbReference type="EMBL" id="GBM40161.1"/>
    </source>
</evidence>
<dbReference type="Proteomes" id="UP000499080">
    <property type="component" value="Unassembled WGS sequence"/>
</dbReference>
<name>A0A4Y2FG04_ARAVE</name>
<evidence type="ECO:0000313" key="2">
    <source>
        <dbReference type="Proteomes" id="UP000499080"/>
    </source>
</evidence>
<proteinExistence type="predicted"/>
<feature type="non-terminal residue" evidence="1">
    <location>
        <position position="68"/>
    </location>
</feature>
<gene>
    <name evidence="1" type="ORF">AVEN_100571_1</name>
</gene>